<name>A0ABX0NHL9_9BURK</name>
<evidence type="ECO:0000313" key="3">
    <source>
        <dbReference type="Proteomes" id="UP000621455"/>
    </source>
</evidence>
<organism evidence="2 3">
    <name type="scientific">Massilia frigida</name>
    <dbReference type="NCBI Taxonomy" id="2609281"/>
    <lineage>
        <taxon>Bacteria</taxon>
        <taxon>Pseudomonadati</taxon>
        <taxon>Pseudomonadota</taxon>
        <taxon>Betaproteobacteria</taxon>
        <taxon>Burkholderiales</taxon>
        <taxon>Oxalobacteraceae</taxon>
        <taxon>Telluria group</taxon>
        <taxon>Massilia</taxon>
    </lineage>
</organism>
<proteinExistence type="predicted"/>
<dbReference type="RefSeq" id="WP_167091023.1">
    <property type="nucleotide sequence ID" value="NZ_WHJG01000036.1"/>
</dbReference>
<dbReference type="EMBL" id="WHJG01000036">
    <property type="protein sequence ID" value="NHZ82657.1"/>
    <property type="molecule type" value="Genomic_DNA"/>
</dbReference>
<dbReference type="PROSITE" id="PS51257">
    <property type="entry name" value="PROKAR_LIPOPROTEIN"/>
    <property type="match status" value="1"/>
</dbReference>
<feature type="signal peptide" evidence="1">
    <location>
        <begin position="1"/>
        <end position="24"/>
    </location>
</feature>
<evidence type="ECO:0008006" key="4">
    <source>
        <dbReference type="Google" id="ProtNLM"/>
    </source>
</evidence>
<gene>
    <name evidence="2" type="ORF">F2P44_25755</name>
</gene>
<comment type="caution">
    <text evidence="2">The sequence shown here is derived from an EMBL/GenBank/DDBJ whole genome shotgun (WGS) entry which is preliminary data.</text>
</comment>
<reference evidence="2 3" key="1">
    <citation type="submission" date="2019-10" db="EMBL/GenBank/DDBJ databases">
        <title>Taxonomy of Antarctic Massilia spp.: description of Massilia rubra sp. nov., Massilia aquatica sp. nov., Massilia mucilaginosa sp. nov., Massilia frigida sp. nov. isolated from streams, lakes and regoliths.</title>
        <authorList>
            <person name="Holochova P."/>
            <person name="Sedlacek I."/>
            <person name="Kralova S."/>
            <person name="Maslanova I."/>
            <person name="Busse H.-J."/>
            <person name="Stankova E."/>
            <person name="Vrbovska V."/>
            <person name="Kovarovic V."/>
            <person name="Bartak M."/>
            <person name="Svec P."/>
            <person name="Pantucek R."/>
        </authorList>
    </citation>
    <scope>NUCLEOTIDE SEQUENCE [LARGE SCALE GENOMIC DNA]</scope>
    <source>
        <strain evidence="2 3">CCM 8695</strain>
    </source>
</reference>
<keyword evidence="1" id="KW-0732">Signal</keyword>
<evidence type="ECO:0000256" key="1">
    <source>
        <dbReference type="SAM" id="SignalP"/>
    </source>
</evidence>
<evidence type="ECO:0000313" key="2">
    <source>
        <dbReference type="EMBL" id="NHZ82657.1"/>
    </source>
</evidence>
<keyword evidence="3" id="KW-1185">Reference proteome</keyword>
<sequence length="204" mass="21537">MTIRFLPCMTAALLLAGCATSPVALEEAQHGLSLSAQLKQELALYARRQAAVDDMRKEQLGDNIKSYNARLLDLPGDEQLYEFSGQAKRLAALRQLRSRVALLGAAVSAKEAGVAHVEELISQLVTPLPPLGEALGATGKAFGALGKELPFAERAALAASFFEEVREEAKKNQAAATDIASATAKELPQSADAVVSTAVNPSTH</sequence>
<accession>A0ABX0NHL9</accession>
<feature type="chain" id="PRO_5045224479" description="Lipoprotein" evidence="1">
    <location>
        <begin position="25"/>
        <end position="204"/>
    </location>
</feature>
<protein>
    <recommendedName>
        <fullName evidence="4">Lipoprotein</fullName>
    </recommendedName>
</protein>
<dbReference type="Proteomes" id="UP000621455">
    <property type="component" value="Unassembled WGS sequence"/>
</dbReference>